<feature type="domain" description="Methyl-accepting transducer" evidence="5">
    <location>
        <begin position="242"/>
        <end position="418"/>
    </location>
</feature>
<comment type="similarity">
    <text evidence="2">Belongs to the methyl-accepting chemotaxis (MCP) protein family.</text>
</comment>
<dbReference type="SMART" id="SM00283">
    <property type="entry name" value="MA"/>
    <property type="match status" value="1"/>
</dbReference>
<feature type="transmembrane region" description="Helical" evidence="4">
    <location>
        <begin position="161"/>
        <end position="183"/>
    </location>
</feature>
<dbReference type="PRINTS" id="PR00260">
    <property type="entry name" value="CHEMTRNSDUCR"/>
</dbReference>
<reference evidence="7" key="1">
    <citation type="journal article" date="2015" name="Nature">
        <title>Complex archaea that bridge the gap between prokaryotes and eukaryotes.</title>
        <authorList>
            <person name="Spang A."/>
            <person name="Saw J.H."/>
            <person name="Jorgensen S.L."/>
            <person name="Zaremba-Niedzwiedzka K."/>
            <person name="Martijn J."/>
            <person name="Lind A.E."/>
            <person name="van Eijk R."/>
            <person name="Schleper C."/>
            <person name="Guy L."/>
            <person name="Ettema T.J."/>
        </authorList>
    </citation>
    <scope>NUCLEOTIDE SEQUENCE</scope>
</reference>
<evidence type="ECO:0008006" key="8">
    <source>
        <dbReference type="Google" id="ProtNLM"/>
    </source>
</evidence>
<keyword evidence="1" id="KW-0807">Transducer</keyword>
<feature type="domain" description="HAMP" evidence="6">
    <location>
        <begin position="201"/>
        <end position="237"/>
    </location>
</feature>
<evidence type="ECO:0000256" key="4">
    <source>
        <dbReference type="SAM" id="Phobius"/>
    </source>
</evidence>
<gene>
    <name evidence="7" type="ORF">LCGC14_2765490</name>
</gene>
<keyword evidence="4" id="KW-0472">Membrane</keyword>
<evidence type="ECO:0000256" key="1">
    <source>
        <dbReference type="ARBA" id="ARBA00023224"/>
    </source>
</evidence>
<comment type="caution">
    <text evidence="7">The sequence shown here is derived from an EMBL/GenBank/DDBJ whole genome shotgun (WGS) entry which is preliminary data.</text>
</comment>
<dbReference type="SUPFAM" id="SSF58104">
    <property type="entry name" value="Methyl-accepting chemotaxis protein (MCP) signaling domain"/>
    <property type="match status" value="2"/>
</dbReference>
<evidence type="ECO:0000256" key="2">
    <source>
        <dbReference type="ARBA" id="ARBA00029447"/>
    </source>
</evidence>
<evidence type="ECO:0000256" key="3">
    <source>
        <dbReference type="SAM" id="MobiDB-lite"/>
    </source>
</evidence>
<dbReference type="Pfam" id="PF00672">
    <property type="entry name" value="HAMP"/>
    <property type="match status" value="1"/>
</dbReference>
<dbReference type="PROSITE" id="PS50885">
    <property type="entry name" value="HAMP"/>
    <property type="match status" value="1"/>
</dbReference>
<dbReference type="PANTHER" id="PTHR32089:SF112">
    <property type="entry name" value="LYSOZYME-LIKE PROTEIN-RELATED"/>
    <property type="match status" value="1"/>
</dbReference>
<dbReference type="GO" id="GO:0016020">
    <property type="term" value="C:membrane"/>
    <property type="evidence" value="ECO:0007669"/>
    <property type="project" value="InterPro"/>
</dbReference>
<dbReference type="Gene3D" id="3.30.450.20">
    <property type="entry name" value="PAS domain"/>
    <property type="match status" value="1"/>
</dbReference>
<dbReference type="AlphaFoldDB" id="A0A0F8YXS1"/>
<dbReference type="InterPro" id="IPR004089">
    <property type="entry name" value="MCPsignal_dom"/>
</dbReference>
<dbReference type="CDD" id="cd06225">
    <property type="entry name" value="HAMP"/>
    <property type="match status" value="1"/>
</dbReference>
<keyword evidence="4" id="KW-0812">Transmembrane</keyword>
<protein>
    <recommendedName>
        <fullName evidence="8">Methyl-accepting chemotaxis protein</fullName>
    </recommendedName>
</protein>
<feature type="compositionally biased region" description="Polar residues" evidence="3">
    <location>
        <begin position="258"/>
        <end position="273"/>
    </location>
</feature>
<dbReference type="GO" id="GO:0004888">
    <property type="term" value="F:transmembrane signaling receptor activity"/>
    <property type="evidence" value="ECO:0007669"/>
    <property type="project" value="InterPro"/>
</dbReference>
<dbReference type="GO" id="GO:0006935">
    <property type="term" value="P:chemotaxis"/>
    <property type="evidence" value="ECO:0007669"/>
    <property type="project" value="InterPro"/>
</dbReference>
<feature type="non-terminal residue" evidence="7">
    <location>
        <position position="1"/>
    </location>
</feature>
<dbReference type="GO" id="GO:0007165">
    <property type="term" value="P:signal transduction"/>
    <property type="evidence" value="ECO:0007669"/>
    <property type="project" value="UniProtKB-KW"/>
</dbReference>
<dbReference type="SMART" id="SM00304">
    <property type="entry name" value="HAMP"/>
    <property type="match status" value="2"/>
</dbReference>
<dbReference type="Pfam" id="PF00015">
    <property type="entry name" value="MCPsignal"/>
    <property type="match status" value="1"/>
</dbReference>
<dbReference type="Gene3D" id="1.10.287.950">
    <property type="entry name" value="Methyl-accepting chemotaxis protein"/>
    <property type="match status" value="2"/>
</dbReference>
<evidence type="ECO:0000259" key="6">
    <source>
        <dbReference type="PROSITE" id="PS50885"/>
    </source>
</evidence>
<dbReference type="PROSITE" id="PS50111">
    <property type="entry name" value="CHEMOTAXIS_TRANSDUC_2"/>
    <property type="match status" value="1"/>
</dbReference>
<proteinExistence type="inferred from homology"/>
<name>A0A0F8YXS1_9ZZZZ</name>
<organism evidence="7">
    <name type="scientific">marine sediment metagenome</name>
    <dbReference type="NCBI Taxonomy" id="412755"/>
    <lineage>
        <taxon>unclassified sequences</taxon>
        <taxon>metagenomes</taxon>
        <taxon>ecological metagenomes</taxon>
    </lineage>
</organism>
<keyword evidence="4" id="KW-1133">Transmembrane helix</keyword>
<accession>A0A0F8YXS1</accession>
<dbReference type="PANTHER" id="PTHR32089">
    <property type="entry name" value="METHYL-ACCEPTING CHEMOTAXIS PROTEIN MCPB"/>
    <property type="match status" value="1"/>
</dbReference>
<dbReference type="InterPro" id="IPR003660">
    <property type="entry name" value="HAMP_dom"/>
</dbReference>
<dbReference type="InterPro" id="IPR004090">
    <property type="entry name" value="Chemotax_Me-accpt_rcpt"/>
</dbReference>
<sequence>LVREVLETKSFGFADFEPYAPSGDEPAAFVAQPIIHQGGVEAIVALQLPLEGVNNIMQERTGMGKTGETYLVGEDKLMRSDSFLDPENHSVIASFANPNLGSVDTEAAREALAGTEDAKIVIDYNGNPVLSAYTPIDVFGNTWALLAEIDQAEVNAPVRSMIMVILVIGVVMAVIVALIALFIGISIANPLVKGVAFTKLVADGDLTQELHITQKDEVGMLAEALNRMVGNLRNMTLQILDGSSEIASSSEEMSASAQQLSEGAQSQASTLEETSAAVEELTASVEQVSGHAQSQVSAVEQSVSNMDQVQKSIDEVSSTLESVSGIAKESVEKSKSGAETVGKAVDAINLISESSDKIAGIINVISDIADQTNLLALNASIEAARAGEHGRGFAVVADEVSKLADRSASSTTEIEALI</sequence>
<evidence type="ECO:0000259" key="5">
    <source>
        <dbReference type="PROSITE" id="PS50111"/>
    </source>
</evidence>
<feature type="non-terminal residue" evidence="7">
    <location>
        <position position="418"/>
    </location>
</feature>
<dbReference type="EMBL" id="LAZR01050949">
    <property type="protein sequence ID" value="KKK86213.1"/>
    <property type="molecule type" value="Genomic_DNA"/>
</dbReference>
<evidence type="ECO:0000313" key="7">
    <source>
        <dbReference type="EMBL" id="KKK86213.1"/>
    </source>
</evidence>
<feature type="region of interest" description="Disordered" evidence="3">
    <location>
        <begin position="251"/>
        <end position="276"/>
    </location>
</feature>